<dbReference type="InterPro" id="IPR015943">
    <property type="entry name" value="WD40/YVTN_repeat-like_dom_sf"/>
</dbReference>
<evidence type="ECO:0000256" key="2">
    <source>
        <dbReference type="SAM" id="Phobius"/>
    </source>
</evidence>
<evidence type="ECO:0000313" key="4">
    <source>
        <dbReference type="Proteomes" id="UP001497512"/>
    </source>
</evidence>
<evidence type="ECO:0000313" key="3">
    <source>
        <dbReference type="EMBL" id="CAK9237320.1"/>
    </source>
</evidence>
<evidence type="ECO:0000256" key="1">
    <source>
        <dbReference type="PROSITE-ProRule" id="PRU00221"/>
    </source>
</evidence>
<dbReference type="SUPFAM" id="SSF50960">
    <property type="entry name" value="TolB, C-terminal domain"/>
    <property type="match status" value="1"/>
</dbReference>
<dbReference type="PANTHER" id="PTHR43991">
    <property type="entry name" value="WD REPEAT PROTEIN (AFU_ORTHOLOGUE AFUA_8G05640)-RELATED"/>
    <property type="match status" value="1"/>
</dbReference>
<dbReference type="PANTHER" id="PTHR43991:SF12">
    <property type="entry name" value="WD REPEAT PROTEIN (AFU_ORTHOLOGUE AFUA_8G05640)"/>
    <property type="match status" value="1"/>
</dbReference>
<dbReference type="InterPro" id="IPR001680">
    <property type="entry name" value="WD40_rpt"/>
</dbReference>
<organism evidence="3 4">
    <name type="scientific">Sphagnum troendelagicum</name>
    <dbReference type="NCBI Taxonomy" id="128251"/>
    <lineage>
        <taxon>Eukaryota</taxon>
        <taxon>Viridiplantae</taxon>
        <taxon>Streptophyta</taxon>
        <taxon>Embryophyta</taxon>
        <taxon>Bryophyta</taxon>
        <taxon>Sphagnophytina</taxon>
        <taxon>Sphagnopsida</taxon>
        <taxon>Sphagnales</taxon>
        <taxon>Sphagnaceae</taxon>
        <taxon>Sphagnum</taxon>
    </lineage>
</organism>
<protein>
    <recommendedName>
        <fullName evidence="5">WD-40 repeat family protein</fullName>
    </recommendedName>
</protein>
<dbReference type="Proteomes" id="UP001497512">
    <property type="component" value="Chromosome 9"/>
</dbReference>
<dbReference type="EMBL" id="OZ019901">
    <property type="protein sequence ID" value="CAK9237320.1"/>
    <property type="molecule type" value="Genomic_DNA"/>
</dbReference>
<accession>A0ABP0V4Y7</accession>
<keyword evidence="4" id="KW-1185">Reference proteome</keyword>
<dbReference type="PROSITE" id="PS50082">
    <property type="entry name" value="WD_REPEATS_2"/>
    <property type="match status" value="1"/>
</dbReference>
<feature type="repeat" description="WD" evidence="1">
    <location>
        <begin position="219"/>
        <end position="254"/>
    </location>
</feature>
<dbReference type="Pfam" id="PF00400">
    <property type="entry name" value="WD40"/>
    <property type="match status" value="1"/>
</dbReference>
<sequence>MHWSPLTRKGTEVLNLAGPVQELGRVQISTMRVKQNLLVASGFQGEMVCKIKFPNILHFFGRRSRVTAYWPYLVMWLYFSGAVQLMSSNYDAVIRVFVCNNFSLIKSFCFPWAVKVWCIFTLSCRCSQSLLFAVKLWFWIVAYFCILLTFSRLHNDKRVPAKESSPVEFCMPSFTGQLIQWMEVQHTSISPDTKAMIVVGDNADGLLSDSQGGKVIATLKGHLDCSFASAWHPDGQGFVTGNQDTTFHLWDIQNLGSSLGALKGYIGAIHSLRFTSEGCFLAMAEPADFVHVFDTKQDCAKCQEIDLFGELAGISFSSDSEALYVGVVDRTYGSLLEFNRSHPDSYVNCLL</sequence>
<keyword evidence="1" id="KW-0853">WD repeat</keyword>
<evidence type="ECO:0008006" key="5">
    <source>
        <dbReference type="Google" id="ProtNLM"/>
    </source>
</evidence>
<proteinExistence type="predicted"/>
<feature type="transmembrane region" description="Helical" evidence="2">
    <location>
        <begin position="130"/>
        <end position="150"/>
    </location>
</feature>
<feature type="transmembrane region" description="Helical" evidence="2">
    <location>
        <begin position="69"/>
        <end position="86"/>
    </location>
</feature>
<reference evidence="3" key="1">
    <citation type="submission" date="2024-02" db="EMBL/GenBank/DDBJ databases">
        <authorList>
            <consortium name="ELIXIR-Norway"/>
            <consortium name="Elixir Norway"/>
        </authorList>
    </citation>
    <scope>NUCLEOTIDE SEQUENCE</scope>
</reference>
<keyword evidence="2" id="KW-1133">Transmembrane helix</keyword>
<keyword evidence="2" id="KW-0812">Transmembrane</keyword>
<feature type="transmembrane region" description="Helical" evidence="2">
    <location>
        <begin position="92"/>
        <end position="118"/>
    </location>
</feature>
<name>A0ABP0V4Y7_9BRYO</name>
<dbReference type="SMART" id="SM00320">
    <property type="entry name" value="WD40"/>
    <property type="match status" value="2"/>
</dbReference>
<dbReference type="Gene3D" id="2.130.10.10">
    <property type="entry name" value="YVTN repeat-like/Quinoprotein amine dehydrogenase"/>
    <property type="match status" value="1"/>
</dbReference>
<keyword evidence="2" id="KW-0472">Membrane</keyword>
<gene>
    <name evidence="3" type="ORF">CSSPTR1EN2_LOCUS23644</name>
</gene>
<dbReference type="PROSITE" id="PS50294">
    <property type="entry name" value="WD_REPEATS_REGION"/>
    <property type="match status" value="1"/>
</dbReference>